<dbReference type="Pfam" id="PF16010">
    <property type="entry name" value="CDH-cyt"/>
    <property type="match status" value="1"/>
</dbReference>
<dbReference type="Proteomes" id="UP000800038">
    <property type="component" value="Unassembled WGS sequence"/>
</dbReference>
<accession>A0A6A5SP10</accession>
<dbReference type="PANTHER" id="PTHR47797:SF5">
    <property type="entry name" value="CELLOBIOSE DEHYDROGENASE CYTOCHROME DOMAIN-CONTAINING PROTEIN"/>
    <property type="match status" value="1"/>
</dbReference>
<dbReference type="AlphaFoldDB" id="A0A6A5SP10"/>
<keyword evidence="3" id="KW-1185">Reference proteome</keyword>
<feature type="domain" description="Cellobiose dehydrogenase-like cytochrome" evidence="1">
    <location>
        <begin position="32"/>
        <end position="213"/>
    </location>
</feature>
<organism evidence="2 3">
    <name type="scientific">Clathrospora elynae</name>
    <dbReference type="NCBI Taxonomy" id="706981"/>
    <lineage>
        <taxon>Eukaryota</taxon>
        <taxon>Fungi</taxon>
        <taxon>Dikarya</taxon>
        <taxon>Ascomycota</taxon>
        <taxon>Pezizomycotina</taxon>
        <taxon>Dothideomycetes</taxon>
        <taxon>Pleosporomycetidae</taxon>
        <taxon>Pleosporales</taxon>
        <taxon>Diademaceae</taxon>
        <taxon>Clathrospora</taxon>
    </lineage>
</organism>
<dbReference type="OrthoDB" id="413885at2759"/>
<dbReference type="EMBL" id="ML976046">
    <property type="protein sequence ID" value="KAF1941532.1"/>
    <property type="molecule type" value="Genomic_DNA"/>
</dbReference>
<evidence type="ECO:0000313" key="3">
    <source>
        <dbReference type="Proteomes" id="UP000800038"/>
    </source>
</evidence>
<sequence length="233" mass="24420">MHFTYNLAALAGLAQGWPNFEKHSLVPRAISYIDSETGFTFSETRAAATLSSNIVYRIAQPANVPSGQPYDVVLQVVAPNSLGWVGLAWGGSMIRNPLTVAYPNGQKPTVSSRWATGHSTPQQYTGAAYTPLTKGNKSNGTHWQFTVKCTGCTTYTGSAGETTVDPTGSKRLAFACASGKVSNPSSTSASIPVHDVYNYITQDFSAGANANFAALLSKNGVSGGATGNATEKV</sequence>
<gene>
    <name evidence="2" type="ORF">EJ02DRAFT_492188</name>
</gene>
<protein>
    <submittedName>
        <fullName evidence="2">CBD9-like protein</fullName>
    </submittedName>
</protein>
<proteinExistence type="predicted"/>
<evidence type="ECO:0000313" key="2">
    <source>
        <dbReference type="EMBL" id="KAF1941532.1"/>
    </source>
</evidence>
<evidence type="ECO:0000259" key="1">
    <source>
        <dbReference type="Pfam" id="PF16010"/>
    </source>
</evidence>
<dbReference type="Gene3D" id="2.60.40.1210">
    <property type="entry name" value="Cellobiose dehydrogenase, cytochrome domain"/>
    <property type="match status" value="1"/>
</dbReference>
<dbReference type="InterPro" id="IPR015920">
    <property type="entry name" value="Cellobiose_DH-like_cyt"/>
</dbReference>
<dbReference type="PANTHER" id="PTHR47797">
    <property type="entry name" value="DEHYDROGENASE, PUTATIVE (AFU_ORTHOLOGUE AFUA_8G05805)-RELATED"/>
    <property type="match status" value="1"/>
</dbReference>
<reference evidence="2" key="1">
    <citation type="journal article" date="2020" name="Stud. Mycol.">
        <title>101 Dothideomycetes genomes: a test case for predicting lifestyles and emergence of pathogens.</title>
        <authorList>
            <person name="Haridas S."/>
            <person name="Albert R."/>
            <person name="Binder M."/>
            <person name="Bloem J."/>
            <person name="Labutti K."/>
            <person name="Salamov A."/>
            <person name="Andreopoulos B."/>
            <person name="Baker S."/>
            <person name="Barry K."/>
            <person name="Bills G."/>
            <person name="Bluhm B."/>
            <person name="Cannon C."/>
            <person name="Castanera R."/>
            <person name="Culley D."/>
            <person name="Daum C."/>
            <person name="Ezra D."/>
            <person name="Gonzalez J."/>
            <person name="Henrissat B."/>
            <person name="Kuo A."/>
            <person name="Liang C."/>
            <person name="Lipzen A."/>
            <person name="Lutzoni F."/>
            <person name="Magnuson J."/>
            <person name="Mondo S."/>
            <person name="Nolan M."/>
            <person name="Ohm R."/>
            <person name="Pangilinan J."/>
            <person name="Park H.-J."/>
            <person name="Ramirez L."/>
            <person name="Alfaro M."/>
            <person name="Sun H."/>
            <person name="Tritt A."/>
            <person name="Yoshinaga Y."/>
            <person name="Zwiers L.-H."/>
            <person name="Turgeon B."/>
            <person name="Goodwin S."/>
            <person name="Spatafora J."/>
            <person name="Crous P."/>
            <person name="Grigoriev I."/>
        </authorList>
    </citation>
    <scope>NUCLEOTIDE SEQUENCE</scope>
    <source>
        <strain evidence="2">CBS 161.51</strain>
    </source>
</reference>
<name>A0A6A5SP10_9PLEO</name>
<dbReference type="CDD" id="cd09630">
    <property type="entry name" value="CDH_like_cytochrome"/>
    <property type="match status" value="1"/>
</dbReference>
<dbReference type="SUPFAM" id="SSF49344">
    <property type="entry name" value="CBD9-like"/>
    <property type="match status" value="1"/>
</dbReference>